<feature type="compositionally biased region" description="Acidic residues" evidence="1">
    <location>
        <begin position="602"/>
        <end position="611"/>
    </location>
</feature>
<feature type="compositionally biased region" description="Polar residues" evidence="1">
    <location>
        <begin position="721"/>
        <end position="739"/>
    </location>
</feature>
<evidence type="ECO:0000313" key="2">
    <source>
        <dbReference type="EMBL" id="KAK0634662.1"/>
    </source>
</evidence>
<evidence type="ECO:0000313" key="3">
    <source>
        <dbReference type="Proteomes" id="UP001174934"/>
    </source>
</evidence>
<feature type="compositionally biased region" description="Basic and acidic residues" evidence="1">
    <location>
        <begin position="592"/>
        <end position="601"/>
    </location>
</feature>
<name>A0AA39XJX9_9PEZI</name>
<feature type="compositionally biased region" description="Basic residues" evidence="1">
    <location>
        <begin position="582"/>
        <end position="591"/>
    </location>
</feature>
<feature type="compositionally biased region" description="Gly residues" evidence="1">
    <location>
        <begin position="307"/>
        <end position="318"/>
    </location>
</feature>
<dbReference type="EMBL" id="JAULSR010000001">
    <property type="protein sequence ID" value="KAK0634662.1"/>
    <property type="molecule type" value="Genomic_DNA"/>
</dbReference>
<proteinExistence type="predicted"/>
<feature type="compositionally biased region" description="Polar residues" evidence="1">
    <location>
        <begin position="509"/>
        <end position="527"/>
    </location>
</feature>
<feature type="compositionally biased region" description="Low complexity" evidence="1">
    <location>
        <begin position="680"/>
        <end position="695"/>
    </location>
</feature>
<feature type="compositionally biased region" description="Basic and acidic residues" evidence="1">
    <location>
        <begin position="43"/>
        <end position="57"/>
    </location>
</feature>
<feature type="compositionally biased region" description="Polar residues" evidence="1">
    <location>
        <begin position="562"/>
        <end position="573"/>
    </location>
</feature>
<dbReference type="AlphaFoldDB" id="A0AA39XJX9"/>
<organism evidence="2 3">
    <name type="scientific">Bombardia bombarda</name>
    <dbReference type="NCBI Taxonomy" id="252184"/>
    <lineage>
        <taxon>Eukaryota</taxon>
        <taxon>Fungi</taxon>
        <taxon>Dikarya</taxon>
        <taxon>Ascomycota</taxon>
        <taxon>Pezizomycotina</taxon>
        <taxon>Sordariomycetes</taxon>
        <taxon>Sordariomycetidae</taxon>
        <taxon>Sordariales</taxon>
        <taxon>Lasiosphaeriaceae</taxon>
        <taxon>Bombardia</taxon>
    </lineage>
</organism>
<feature type="region of interest" description="Disordered" evidence="1">
    <location>
        <begin position="344"/>
        <end position="364"/>
    </location>
</feature>
<keyword evidence="3" id="KW-1185">Reference proteome</keyword>
<reference evidence="2" key="1">
    <citation type="submission" date="2023-06" db="EMBL/GenBank/DDBJ databases">
        <title>Genome-scale phylogeny and comparative genomics of the fungal order Sordariales.</title>
        <authorList>
            <consortium name="Lawrence Berkeley National Laboratory"/>
            <person name="Hensen N."/>
            <person name="Bonometti L."/>
            <person name="Westerberg I."/>
            <person name="Brannstrom I.O."/>
            <person name="Guillou S."/>
            <person name="Cros-Aarteil S."/>
            <person name="Calhoun S."/>
            <person name="Haridas S."/>
            <person name="Kuo A."/>
            <person name="Mondo S."/>
            <person name="Pangilinan J."/>
            <person name="Riley R."/>
            <person name="LaButti K."/>
            <person name="Andreopoulos B."/>
            <person name="Lipzen A."/>
            <person name="Chen C."/>
            <person name="Yanf M."/>
            <person name="Daum C."/>
            <person name="Ng V."/>
            <person name="Clum A."/>
            <person name="Steindorff A."/>
            <person name="Ohm R."/>
            <person name="Martin F."/>
            <person name="Silar P."/>
            <person name="Natvig D."/>
            <person name="Lalanne C."/>
            <person name="Gautier V."/>
            <person name="Ament-velasquez S.L."/>
            <person name="Kruys A."/>
            <person name="Hutchinson M.I."/>
            <person name="Powell A.J."/>
            <person name="Barry K."/>
            <person name="Miller A.N."/>
            <person name="Grigoriev I.V."/>
            <person name="Debuchy R."/>
            <person name="Gladieux P."/>
            <person name="Thoren M.H."/>
            <person name="Johannesson H."/>
        </authorList>
    </citation>
    <scope>NUCLEOTIDE SEQUENCE</scope>
    <source>
        <strain evidence="2">SMH3391-2</strain>
    </source>
</reference>
<feature type="region of interest" description="Disordered" evidence="1">
    <location>
        <begin position="421"/>
        <end position="763"/>
    </location>
</feature>
<feature type="compositionally biased region" description="Acidic residues" evidence="1">
    <location>
        <begin position="486"/>
        <end position="495"/>
    </location>
</feature>
<dbReference type="Proteomes" id="UP001174934">
    <property type="component" value="Unassembled WGS sequence"/>
</dbReference>
<feature type="region of interest" description="Disordered" evidence="1">
    <location>
        <begin position="89"/>
        <end position="325"/>
    </location>
</feature>
<feature type="compositionally biased region" description="Polar residues" evidence="1">
    <location>
        <begin position="150"/>
        <end position="164"/>
    </location>
</feature>
<sequence length="830" mass="87695">MGPRWEVIDSDDESELSSVKDDITEDFEEEGCQEQQRVGRVANQDRDELGEHNDYDHSTNSTNASFFQRVYEDQQDALGGATVVLLDMDANAPDNGTNNTYANRQSQLQLPAKESGDGSSSLTSITDPVPASRKQPKKPSSKKKDAVIDLSTQVTTPSKPNSGSDKVARADDDPWGIPSSSPPQHTKPTRTYGKRKREAVGQQQFSSPRRDDAPAVDLLQPPPPAASAQAAAILQHDPYDFPESDDELSSTRLKKKKIVKHGGSTVSNSSSARKSQQQNSSSPAVTGVIPQTASVAGAVAEQTTPRSGGGGGGGGGGFSSSDMPATLTTSSLYIAPSALTASQKQEYRMVSFSSQEPSLPALPSVYKSSGVSTVAYPTPSRFVSSAPMTESPGGDRASEGGDGGVLHGDVASAAAGTLGSIAEHPLSSPDIISAIPTSGKRKRRGAESTAAEAPVAGEKLPLSDGESPVMARKRAKSRSAVIHNSDDDDDDDEHDLPEQPQDNLLYDTGPQTAQAGTMIPQQRSSIPSHHEAAEIIDLTSTAIPPAEHEEPPVVGDGDNDVIATTTSLLTQQEAEQEDPAPTKKKRGRKKKETVVTKKVVEEEAVVEEADTGMEHIQPPPAEEEVAEPSAVENTVVEPEPEPAAKRKRGRPRKVDTPTPKPAAIVLDDNADSSYGAVDNATAAPTPAPKTATGPAKRGRKKKKKEDGDKEDTAASPLLETPRSSRNVFKKQQQSEQAATDSDYKAGADDGNNDDDEMKENKLPTEVLKADVDAPVTPSPAMAPAAVKKEATAASAIGNNRIGTPGSGKVQYRVGLSKRSRIAPLLKSLRK</sequence>
<comment type="caution">
    <text evidence="2">The sequence shown here is derived from an EMBL/GenBank/DDBJ whole genome shotgun (WGS) entry which is preliminary data.</text>
</comment>
<feature type="compositionally biased region" description="Polar residues" evidence="1">
    <location>
        <begin position="117"/>
        <end position="126"/>
    </location>
</feature>
<gene>
    <name evidence="2" type="ORF">B0T17DRAFT_611632</name>
</gene>
<accession>A0AA39XJX9</accession>
<evidence type="ECO:0008006" key="4">
    <source>
        <dbReference type="Google" id="ProtNLM"/>
    </source>
</evidence>
<feature type="compositionally biased region" description="Low complexity" evidence="1">
    <location>
        <begin position="627"/>
        <end position="637"/>
    </location>
</feature>
<protein>
    <recommendedName>
        <fullName evidence="4">AT hook domain-containing protein</fullName>
    </recommendedName>
</protein>
<feature type="compositionally biased region" description="Polar residues" evidence="1">
    <location>
        <begin position="94"/>
        <end position="109"/>
    </location>
</feature>
<feature type="region of interest" description="Disordered" evidence="1">
    <location>
        <begin position="28"/>
        <end position="61"/>
    </location>
</feature>
<feature type="region of interest" description="Disordered" evidence="1">
    <location>
        <begin position="377"/>
        <end position="409"/>
    </location>
</feature>
<feature type="compositionally biased region" description="Polar residues" evidence="1">
    <location>
        <begin position="264"/>
        <end position="294"/>
    </location>
</feature>
<evidence type="ECO:0000256" key="1">
    <source>
        <dbReference type="SAM" id="MobiDB-lite"/>
    </source>
</evidence>